<sequence length="173" mass="19259">MTRRRAGRDRTQAQQSDLFAPAMPPVPVAPEGPRPATPDLNSLPAVPRELWERLAYSRFRARFHLGAREREYLATRGLPEVMTHAADFIATRLAPAQPDKDGRQTPWRGHPVFIAQHATGTCCRGCVAKWHAMPAGQPLDAAQQAYILSVIQEWIRRDAATATPQSAPRPDPR</sequence>
<name>A0A0N0MFW5_9PROT</name>
<evidence type="ECO:0000313" key="2">
    <source>
        <dbReference type="EMBL" id="KPH87244.1"/>
    </source>
</evidence>
<evidence type="ECO:0008006" key="4">
    <source>
        <dbReference type="Google" id="ProtNLM"/>
    </source>
</evidence>
<accession>A0A0N0MFW5</accession>
<comment type="caution">
    <text evidence="2">The sequence shown here is derived from an EMBL/GenBank/DDBJ whole genome shotgun (WGS) entry which is preliminary data.</text>
</comment>
<dbReference type="OrthoDB" id="3781311at2"/>
<dbReference type="Proteomes" id="UP000031553">
    <property type="component" value="Unassembled WGS sequence"/>
</dbReference>
<protein>
    <recommendedName>
        <fullName evidence="4">Cytoplasmic protein</fullName>
    </recommendedName>
</protein>
<feature type="compositionally biased region" description="Pro residues" evidence="1">
    <location>
        <begin position="22"/>
        <end position="36"/>
    </location>
</feature>
<reference evidence="2 3" key="1">
    <citation type="submission" date="2015-07" db="EMBL/GenBank/DDBJ databases">
        <title>Draft Genome Sequence of Komagataeibacter intermedius Strain AF2, Isolated from Kombucha Tea.</title>
        <authorList>
            <person name="Santos R.A."/>
            <person name="Berretta A.A."/>
            <person name="Barud H.S."/>
            <person name="Ribeiro S.J."/>
            <person name="Gonzalez-Garcia L.N."/>
            <person name="Zucchi T.D."/>
            <person name="Goldman G.H."/>
            <person name="Riano-Pachon D.M."/>
        </authorList>
    </citation>
    <scope>NUCLEOTIDE SEQUENCE [LARGE SCALE GENOMIC DNA]</scope>
    <source>
        <strain evidence="2 3">AF2</strain>
    </source>
</reference>
<dbReference type="EMBL" id="JUFX02000135">
    <property type="protein sequence ID" value="KPH87244.1"/>
    <property type="molecule type" value="Genomic_DNA"/>
</dbReference>
<dbReference type="RefSeq" id="WP_039732694.1">
    <property type="nucleotide sequence ID" value="NZ_JUFX02000135.1"/>
</dbReference>
<dbReference type="Pfam" id="PF13811">
    <property type="entry name" value="DUF4186"/>
    <property type="match status" value="1"/>
</dbReference>
<gene>
    <name evidence="2" type="ORF">GLUCOINTEAF2_0202222</name>
</gene>
<dbReference type="AlphaFoldDB" id="A0A0N0MFW5"/>
<dbReference type="InterPro" id="IPR020378">
    <property type="entry name" value="DUF4186"/>
</dbReference>
<evidence type="ECO:0000256" key="1">
    <source>
        <dbReference type="SAM" id="MobiDB-lite"/>
    </source>
</evidence>
<organism evidence="2 3">
    <name type="scientific">Komagataeibacter intermedius AF2</name>
    <dbReference type="NCBI Taxonomy" id="1458464"/>
    <lineage>
        <taxon>Bacteria</taxon>
        <taxon>Pseudomonadati</taxon>
        <taxon>Pseudomonadota</taxon>
        <taxon>Alphaproteobacteria</taxon>
        <taxon>Acetobacterales</taxon>
        <taxon>Acetobacteraceae</taxon>
        <taxon>Komagataeibacter</taxon>
    </lineage>
</organism>
<proteinExistence type="predicted"/>
<feature type="region of interest" description="Disordered" evidence="1">
    <location>
        <begin position="1"/>
        <end position="43"/>
    </location>
</feature>
<evidence type="ECO:0000313" key="3">
    <source>
        <dbReference type="Proteomes" id="UP000031553"/>
    </source>
</evidence>